<dbReference type="AlphaFoldDB" id="A0A0P1AYW1"/>
<keyword evidence="1" id="KW-0732">Signal</keyword>
<name>A0A0P1AYW1_PLAHL</name>
<dbReference type="GeneID" id="36409897"/>
<organism evidence="2 3">
    <name type="scientific">Plasmopara halstedii</name>
    <name type="common">Downy mildew of sunflower</name>
    <dbReference type="NCBI Taxonomy" id="4781"/>
    <lineage>
        <taxon>Eukaryota</taxon>
        <taxon>Sar</taxon>
        <taxon>Stramenopiles</taxon>
        <taxon>Oomycota</taxon>
        <taxon>Peronosporomycetes</taxon>
        <taxon>Peronosporales</taxon>
        <taxon>Peronosporaceae</taxon>
        <taxon>Plasmopara</taxon>
    </lineage>
</organism>
<feature type="signal peptide" evidence="1">
    <location>
        <begin position="1"/>
        <end position="25"/>
    </location>
</feature>
<evidence type="ECO:0000256" key="1">
    <source>
        <dbReference type="SAM" id="SignalP"/>
    </source>
</evidence>
<proteinExistence type="predicted"/>
<evidence type="ECO:0000313" key="3">
    <source>
        <dbReference type="Proteomes" id="UP000054928"/>
    </source>
</evidence>
<keyword evidence="3" id="KW-1185">Reference proteome</keyword>
<reference evidence="3" key="1">
    <citation type="submission" date="2014-09" db="EMBL/GenBank/DDBJ databases">
        <authorList>
            <person name="Sharma Rahul"/>
            <person name="Thines Marco"/>
        </authorList>
    </citation>
    <scope>NUCLEOTIDE SEQUENCE [LARGE SCALE GENOMIC DNA]</scope>
</reference>
<protein>
    <recommendedName>
        <fullName evidence="4">RxLR-like protein</fullName>
    </recommendedName>
</protein>
<dbReference type="Proteomes" id="UP000054928">
    <property type="component" value="Unassembled WGS sequence"/>
</dbReference>
<dbReference type="EMBL" id="CCYD01001864">
    <property type="protein sequence ID" value="CEG45985.1"/>
    <property type="molecule type" value="Genomic_DNA"/>
</dbReference>
<feature type="chain" id="PRO_5006059053" description="RxLR-like protein" evidence="1">
    <location>
        <begin position="26"/>
        <end position="67"/>
    </location>
</feature>
<sequence length="67" mass="7637">MIVHCICFIFIGKIVCHWSLTLTYAEDTLPSRHALIKPPQSRLSSDLRVKVSPFPERLSMILGCYFG</sequence>
<accession>A0A0P1AYW1</accession>
<evidence type="ECO:0000313" key="2">
    <source>
        <dbReference type="EMBL" id="CEG45985.1"/>
    </source>
</evidence>
<evidence type="ECO:0008006" key="4">
    <source>
        <dbReference type="Google" id="ProtNLM"/>
    </source>
</evidence>
<dbReference type="RefSeq" id="XP_024582354.1">
    <property type="nucleotide sequence ID" value="XM_024716792.2"/>
</dbReference>